<feature type="compositionally biased region" description="Basic residues" evidence="1">
    <location>
        <begin position="11"/>
        <end position="27"/>
    </location>
</feature>
<accession>Q0V2L2</accession>
<dbReference type="KEGG" id="pno:SNOG_01752"/>
<dbReference type="RefSeq" id="XP_001792383.1">
    <property type="nucleotide sequence ID" value="XM_001792331.1"/>
</dbReference>
<sequence>MAGTSMDRTSTRKQHHLQYKAHNKHTTRNLSAASSRLSKDSTSSTRPISDFSATT</sequence>
<reference evidence="3" key="1">
    <citation type="journal article" date="2007" name="Plant Cell">
        <title>Dothideomycete-plant interactions illuminated by genome sequencing and EST analysis of the wheat pathogen Stagonospora nodorum.</title>
        <authorList>
            <person name="Hane J.K."/>
            <person name="Lowe R.G."/>
            <person name="Solomon P.S."/>
            <person name="Tan K.C."/>
            <person name="Schoch C.L."/>
            <person name="Spatafora J.W."/>
            <person name="Crous P.W."/>
            <person name="Kodira C."/>
            <person name="Birren B.W."/>
            <person name="Galagan J.E."/>
            <person name="Torriani S.F."/>
            <person name="McDonald B.A."/>
            <person name="Oliver R.P."/>
        </authorList>
    </citation>
    <scope>NUCLEOTIDE SEQUENCE [LARGE SCALE GENOMIC DNA]</scope>
    <source>
        <strain evidence="3">SN15 / ATCC MYA-4574 / FGSC 10173</strain>
    </source>
</reference>
<feature type="compositionally biased region" description="Low complexity" evidence="1">
    <location>
        <begin position="30"/>
        <end position="46"/>
    </location>
</feature>
<feature type="region of interest" description="Disordered" evidence="1">
    <location>
        <begin position="1"/>
        <end position="55"/>
    </location>
</feature>
<evidence type="ECO:0000313" key="2">
    <source>
        <dbReference type="EMBL" id="EAT91401.1"/>
    </source>
</evidence>
<dbReference type="Proteomes" id="UP000001055">
    <property type="component" value="Unassembled WGS sequence"/>
</dbReference>
<name>Q0V2L2_PHANO</name>
<proteinExistence type="predicted"/>
<evidence type="ECO:0000313" key="3">
    <source>
        <dbReference type="Proteomes" id="UP000001055"/>
    </source>
</evidence>
<dbReference type="EMBL" id="CH445326">
    <property type="protein sequence ID" value="EAT91401.1"/>
    <property type="molecule type" value="Genomic_DNA"/>
</dbReference>
<dbReference type="GeneID" id="5969228"/>
<dbReference type="InParanoid" id="Q0V2L2"/>
<dbReference type="HOGENOM" id="CLU_3033137_0_0_1"/>
<protein>
    <submittedName>
        <fullName evidence="2">Uncharacterized protein</fullName>
    </submittedName>
</protein>
<gene>
    <name evidence="2" type="ORF">SNOG_01752</name>
</gene>
<dbReference type="AlphaFoldDB" id="Q0V2L2"/>
<evidence type="ECO:0000256" key="1">
    <source>
        <dbReference type="SAM" id="MobiDB-lite"/>
    </source>
</evidence>
<organism evidence="2 3">
    <name type="scientific">Phaeosphaeria nodorum (strain SN15 / ATCC MYA-4574 / FGSC 10173)</name>
    <name type="common">Glume blotch fungus</name>
    <name type="synonym">Parastagonospora nodorum</name>
    <dbReference type="NCBI Taxonomy" id="321614"/>
    <lineage>
        <taxon>Eukaryota</taxon>
        <taxon>Fungi</taxon>
        <taxon>Dikarya</taxon>
        <taxon>Ascomycota</taxon>
        <taxon>Pezizomycotina</taxon>
        <taxon>Dothideomycetes</taxon>
        <taxon>Pleosporomycetidae</taxon>
        <taxon>Pleosporales</taxon>
        <taxon>Pleosporineae</taxon>
        <taxon>Phaeosphaeriaceae</taxon>
        <taxon>Parastagonospora</taxon>
    </lineage>
</organism>